<organism evidence="2 3">
    <name type="scientific">Salinimicrobium flavum</name>
    <dbReference type="NCBI Taxonomy" id="1737065"/>
    <lineage>
        <taxon>Bacteria</taxon>
        <taxon>Pseudomonadati</taxon>
        <taxon>Bacteroidota</taxon>
        <taxon>Flavobacteriia</taxon>
        <taxon>Flavobacteriales</taxon>
        <taxon>Flavobacteriaceae</taxon>
        <taxon>Salinimicrobium</taxon>
    </lineage>
</organism>
<name>A0ABW5IZE7_9FLAO</name>
<comment type="caution">
    <text evidence="2">The sequence shown here is derived from an EMBL/GenBank/DDBJ whole genome shotgun (WGS) entry which is preliminary data.</text>
</comment>
<feature type="non-terminal residue" evidence="2">
    <location>
        <position position="702"/>
    </location>
</feature>
<dbReference type="Proteomes" id="UP001597468">
    <property type="component" value="Unassembled WGS sequence"/>
</dbReference>
<feature type="chain" id="PRO_5047344887" evidence="1">
    <location>
        <begin position="25"/>
        <end position="702"/>
    </location>
</feature>
<dbReference type="EMBL" id="JBHULT010000011">
    <property type="protein sequence ID" value="MFD2518851.1"/>
    <property type="molecule type" value="Genomic_DNA"/>
</dbReference>
<sequence>MTTMIWKTTLSFIAALFFAIGINAQTPDLRTCMDQNGTTRWNCPSNNFTLDDVYLTLVDVDGNVIDEKSCTSGVEQTAFVYLNYTSNANSPIYQTRVFGDLVIEGESQALNVYIGEVKPANQGSQTSQIHGPITWICGTELRLENILVVWKPSYDSKISENSYDCSSYGKSQCEFGTDTFIAAPLAVQFDYSICRSDGTTTVIYDSTTNGGKAPFTLNWDFTSDGIVDSNVDNPTYNTTSAANFSTTLEVIDAQGTTSSYVVNIDNPAEIELSADKYDVGCNEENNGSIDLNISGGTAEYSFSWIGPDTFSSNQEDLSGLSAGTYEVTVTDAFGCEKSLSVEIGELQTPATPVVDGSVTQPTCDVATGSFSITAVAGMEYSFDGGAFGTTTSWSELAANTYTVVAKNADGCVSSELSVTINDQPETPAAPVVAGEVSQPTCELATGSFSITAVDGMTYSFNGGAFGTTTSWSDLAADTYTVVAKNADGCVSSELSVTINAQPETPAAPVVDGSVTQPTCDVATGSFSITAVAGMEYSFDGGAFGTTTSWSELAADTYTVVARNADGCVSESLTVTINAQPETPAAPALAGEVTQPTCDVATGSFSITPVNGMEYSFDGGEFGTTTSWSGLAADTYTVTARNTDGCVSEALSVTINAQPATHDAPALAGEVTQPTCTVATGSFSITAVDGMTYSFNGGAFGTT</sequence>
<dbReference type="RefSeq" id="WP_380753789.1">
    <property type="nucleotide sequence ID" value="NZ_JBHULT010000011.1"/>
</dbReference>
<evidence type="ECO:0000313" key="3">
    <source>
        <dbReference type="Proteomes" id="UP001597468"/>
    </source>
</evidence>
<dbReference type="Gene3D" id="2.60.40.10">
    <property type="entry name" value="Immunoglobulins"/>
    <property type="match status" value="2"/>
</dbReference>
<evidence type="ECO:0000256" key="1">
    <source>
        <dbReference type="SAM" id="SignalP"/>
    </source>
</evidence>
<protein>
    <submittedName>
        <fullName evidence="2">SprB repeat-containing protein</fullName>
    </submittedName>
</protein>
<reference evidence="3" key="1">
    <citation type="journal article" date="2019" name="Int. J. Syst. Evol. Microbiol.">
        <title>The Global Catalogue of Microorganisms (GCM) 10K type strain sequencing project: providing services to taxonomists for standard genome sequencing and annotation.</title>
        <authorList>
            <consortium name="The Broad Institute Genomics Platform"/>
            <consortium name="The Broad Institute Genome Sequencing Center for Infectious Disease"/>
            <person name="Wu L."/>
            <person name="Ma J."/>
        </authorList>
    </citation>
    <scope>NUCLEOTIDE SEQUENCE [LARGE SCALE GENOMIC DNA]</scope>
    <source>
        <strain evidence="3">KCTC 42585</strain>
    </source>
</reference>
<gene>
    <name evidence="2" type="ORF">ACFSTG_13165</name>
</gene>
<evidence type="ECO:0000313" key="2">
    <source>
        <dbReference type="EMBL" id="MFD2518851.1"/>
    </source>
</evidence>
<accession>A0ABW5IZE7</accession>
<keyword evidence="3" id="KW-1185">Reference proteome</keyword>
<keyword evidence="1" id="KW-0732">Signal</keyword>
<dbReference type="InterPro" id="IPR025667">
    <property type="entry name" value="SprB_repeat"/>
</dbReference>
<dbReference type="Pfam" id="PF13573">
    <property type="entry name" value="SprB"/>
    <property type="match status" value="1"/>
</dbReference>
<proteinExistence type="predicted"/>
<dbReference type="InterPro" id="IPR013783">
    <property type="entry name" value="Ig-like_fold"/>
</dbReference>
<feature type="signal peptide" evidence="1">
    <location>
        <begin position="1"/>
        <end position="24"/>
    </location>
</feature>